<dbReference type="AlphaFoldDB" id="A0A3A8JS68"/>
<dbReference type="Gene3D" id="3.30.70.270">
    <property type="match status" value="1"/>
</dbReference>
<protein>
    <recommendedName>
        <fullName evidence="1">diguanylate cyclase</fullName>
        <ecNumber evidence="1">2.7.7.65</ecNumber>
    </recommendedName>
</protein>
<comment type="catalytic activity">
    <reaction evidence="2">
        <text>2 GTP = 3',3'-c-di-GMP + 2 diphosphate</text>
        <dbReference type="Rhea" id="RHEA:24898"/>
        <dbReference type="ChEBI" id="CHEBI:33019"/>
        <dbReference type="ChEBI" id="CHEBI:37565"/>
        <dbReference type="ChEBI" id="CHEBI:58805"/>
        <dbReference type="EC" id="2.7.7.65"/>
    </reaction>
</comment>
<dbReference type="SUPFAM" id="SSF55073">
    <property type="entry name" value="Nucleotide cyclase"/>
    <property type="match status" value="1"/>
</dbReference>
<comment type="caution">
    <text evidence="3">Lacks conserved residue(s) required for the propagation of feature annotation.</text>
</comment>
<organism evidence="6 7">
    <name type="scientific">Corallococcus carmarthensis</name>
    <dbReference type="NCBI Taxonomy" id="2316728"/>
    <lineage>
        <taxon>Bacteria</taxon>
        <taxon>Pseudomonadati</taxon>
        <taxon>Myxococcota</taxon>
        <taxon>Myxococcia</taxon>
        <taxon>Myxococcales</taxon>
        <taxon>Cystobacterineae</taxon>
        <taxon>Myxococcaceae</taxon>
        <taxon>Corallococcus</taxon>
    </lineage>
</organism>
<dbReference type="PANTHER" id="PTHR45138">
    <property type="entry name" value="REGULATORY COMPONENTS OF SENSORY TRANSDUCTION SYSTEM"/>
    <property type="match status" value="1"/>
</dbReference>
<dbReference type="FunFam" id="3.30.70.270:FF:000001">
    <property type="entry name" value="Diguanylate cyclase domain protein"/>
    <property type="match status" value="1"/>
</dbReference>
<reference evidence="7" key="1">
    <citation type="submission" date="2018-09" db="EMBL/GenBank/DDBJ databases">
        <authorList>
            <person name="Livingstone P.G."/>
            <person name="Whitworth D.E."/>
        </authorList>
    </citation>
    <scope>NUCLEOTIDE SEQUENCE [LARGE SCALE GENOMIC DNA]</scope>
    <source>
        <strain evidence="7">CA043D</strain>
    </source>
</reference>
<evidence type="ECO:0000256" key="1">
    <source>
        <dbReference type="ARBA" id="ARBA00012528"/>
    </source>
</evidence>
<feature type="domain" description="Response regulatory" evidence="4">
    <location>
        <begin position="7"/>
        <end position="121"/>
    </location>
</feature>
<keyword evidence="7" id="KW-1185">Reference proteome</keyword>
<evidence type="ECO:0000259" key="4">
    <source>
        <dbReference type="PROSITE" id="PS50110"/>
    </source>
</evidence>
<evidence type="ECO:0000313" key="7">
    <source>
        <dbReference type="Proteomes" id="UP000268313"/>
    </source>
</evidence>
<dbReference type="InterPro" id="IPR011006">
    <property type="entry name" value="CheY-like_superfamily"/>
</dbReference>
<dbReference type="NCBIfam" id="TIGR00254">
    <property type="entry name" value="GGDEF"/>
    <property type="match status" value="1"/>
</dbReference>
<proteinExistence type="predicted"/>
<accession>A0A3A8JS68</accession>
<dbReference type="InterPro" id="IPR050469">
    <property type="entry name" value="Diguanylate_Cyclase"/>
</dbReference>
<name>A0A3A8JS68_9BACT</name>
<dbReference type="SMART" id="SM00267">
    <property type="entry name" value="GGDEF"/>
    <property type="match status" value="1"/>
</dbReference>
<dbReference type="InterPro" id="IPR000160">
    <property type="entry name" value="GGDEF_dom"/>
</dbReference>
<dbReference type="PROSITE" id="PS50110">
    <property type="entry name" value="RESPONSE_REGULATORY"/>
    <property type="match status" value="1"/>
</dbReference>
<evidence type="ECO:0000259" key="5">
    <source>
        <dbReference type="PROSITE" id="PS50887"/>
    </source>
</evidence>
<dbReference type="Pfam" id="PF00990">
    <property type="entry name" value="GGDEF"/>
    <property type="match status" value="1"/>
</dbReference>
<dbReference type="InterPro" id="IPR029787">
    <property type="entry name" value="Nucleotide_cyclase"/>
</dbReference>
<dbReference type="GO" id="GO:0052621">
    <property type="term" value="F:diguanylate cyclase activity"/>
    <property type="evidence" value="ECO:0007669"/>
    <property type="project" value="UniProtKB-EC"/>
</dbReference>
<dbReference type="OrthoDB" id="9778432at2"/>
<dbReference type="RefSeq" id="WP_120606148.1">
    <property type="nucleotide sequence ID" value="NZ_JABFJX010000222.1"/>
</dbReference>
<evidence type="ECO:0000313" key="6">
    <source>
        <dbReference type="EMBL" id="RKG98025.1"/>
    </source>
</evidence>
<dbReference type="PANTHER" id="PTHR45138:SF9">
    <property type="entry name" value="DIGUANYLATE CYCLASE DGCM-RELATED"/>
    <property type="match status" value="1"/>
</dbReference>
<dbReference type="PROSITE" id="PS50887">
    <property type="entry name" value="GGDEF"/>
    <property type="match status" value="1"/>
</dbReference>
<feature type="domain" description="GGDEF" evidence="5">
    <location>
        <begin position="171"/>
        <end position="304"/>
    </location>
</feature>
<evidence type="ECO:0000256" key="3">
    <source>
        <dbReference type="PROSITE-ProRule" id="PRU00169"/>
    </source>
</evidence>
<gene>
    <name evidence="6" type="ORF">D7X32_30850</name>
</gene>
<comment type="caution">
    <text evidence="6">The sequence shown here is derived from an EMBL/GenBank/DDBJ whole genome shotgun (WGS) entry which is preliminary data.</text>
</comment>
<sequence>MKTQPYTLLVVDDSQTLLPQLVRTLGPEDFALRVARSGTEALGLTQEVDGVLLCSGGPDEPVAQGLLEALTPPQPAPRPAVVVLAPPEDRALRLAALRRGAEVILTPWDDEELRLRLYRSLEAHSQLKSLHSQVEELRRLAVTDGLTQVHNHRYFQERLREEFRRSQRYDESLSLILVDLDHFKNVNDAHGHGAGDRVLREVAASLQHSVRETDLVARYGGEEFAILLPCTHLPGALTVAERIRKGINELHAGPEGALRVTASLGVSSFPHRAILTPEQLLLTADEALYRAKREGRDRICLHPPAPLFSAPPSRAG</sequence>
<dbReference type="InterPro" id="IPR001789">
    <property type="entry name" value="Sig_transdc_resp-reg_receiver"/>
</dbReference>
<dbReference type="InterPro" id="IPR043128">
    <property type="entry name" value="Rev_trsase/Diguanyl_cyclase"/>
</dbReference>
<dbReference type="SUPFAM" id="SSF52172">
    <property type="entry name" value="CheY-like"/>
    <property type="match status" value="1"/>
</dbReference>
<dbReference type="GO" id="GO:0000160">
    <property type="term" value="P:phosphorelay signal transduction system"/>
    <property type="evidence" value="ECO:0007669"/>
    <property type="project" value="InterPro"/>
</dbReference>
<dbReference type="GO" id="GO:0043709">
    <property type="term" value="P:cell adhesion involved in single-species biofilm formation"/>
    <property type="evidence" value="ECO:0007669"/>
    <property type="project" value="TreeGrafter"/>
</dbReference>
<dbReference type="GO" id="GO:1902201">
    <property type="term" value="P:negative regulation of bacterial-type flagellum-dependent cell motility"/>
    <property type="evidence" value="ECO:0007669"/>
    <property type="project" value="TreeGrafter"/>
</dbReference>
<evidence type="ECO:0000256" key="2">
    <source>
        <dbReference type="ARBA" id="ARBA00034247"/>
    </source>
</evidence>
<dbReference type="GO" id="GO:0005886">
    <property type="term" value="C:plasma membrane"/>
    <property type="evidence" value="ECO:0007669"/>
    <property type="project" value="TreeGrafter"/>
</dbReference>
<dbReference type="Gene3D" id="3.40.50.2300">
    <property type="match status" value="1"/>
</dbReference>
<dbReference type="Proteomes" id="UP000268313">
    <property type="component" value="Unassembled WGS sequence"/>
</dbReference>
<dbReference type="EMBL" id="RAWE01000155">
    <property type="protein sequence ID" value="RKG98025.1"/>
    <property type="molecule type" value="Genomic_DNA"/>
</dbReference>
<dbReference type="CDD" id="cd01949">
    <property type="entry name" value="GGDEF"/>
    <property type="match status" value="1"/>
</dbReference>
<dbReference type="EC" id="2.7.7.65" evidence="1"/>